<organism evidence="3 4">
    <name type="scientific">Dioscorea zingiberensis</name>
    <dbReference type="NCBI Taxonomy" id="325984"/>
    <lineage>
        <taxon>Eukaryota</taxon>
        <taxon>Viridiplantae</taxon>
        <taxon>Streptophyta</taxon>
        <taxon>Embryophyta</taxon>
        <taxon>Tracheophyta</taxon>
        <taxon>Spermatophyta</taxon>
        <taxon>Magnoliopsida</taxon>
        <taxon>Liliopsida</taxon>
        <taxon>Dioscoreales</taxon>
        <taxon>Dioscoreaceae</taxon>
        <taxon>Dioscorea</taxon>
    </lineage>
</organism>
<dbReference type="Proteomes" id="UP001085076">
    <property type="component" value="Miscellaneous, Linkage group lg04"/>
</dbReference>
<name>A0A9D5CIU0_9LILI</name>
<feature type="compositionally biased region" description="Pro residues" evidence="1">
    <location>
        <begin position="121"/>
        <end position="139"/>
    </location>
</feature>
<reference evidence="3" key="2">
    <citation type="journal article" date="2022" name="Hortic Res">
        <title>The genome of Dioscorea zingiberensis sheds light on the biosynthesis, origin and evolution of the medicinally important diosgenin saponins.</title>
        <authorList>
            <person name="Li Y."/>
            <person name="Tan C."/>
            <person name="Li Z."/>
            <person name="Guo J."/>
            <person name="Li S."/>
            <person name="Chen X."/>
            <person name="Wang C."/>
            <person name="Dai X."/>
            <person name="Yang H."/>
            <person name="Song W."/>
            <person name="Hou L."/>
            <person name="Xu J."/>
            <person name="Tong Z."/>
            <person name="Xu A."/>
            <person name="Yuan X."/>
            <person name="Wang W."/>
            <person name="Yang Q."/>
            <person name="Chen L."/>
            <person name="Sun Z."/>
            <person name="Wang K."/>
            <person name="Pan B."/>
            <person name="Chen J."/>
            <person name="Bao Y."/>
            <person name="Liu F."/>
            <person name="Qi X."/>
            <person name="Gang D.R."/>
            <person name="Wen J."/>
            <person name="Li J."/>
        </authorList>
    </citation>
    <scope>NUCLEOTIDE SEQUENCE</scope>
    <source>
        <strain evidence="3">Dzin_1.0</strain>
    </source>
</reference>
<evidence type="ECO:0000313" key="3">
    <source>
        <dbReference type="EMBL" id="KAJ0973719.1"/>
    </source>
</evidence>
<dbReference type="AlphaFoldDB" id="A0A9D5CIU0"/>
<keyword evidence="2" id="KW-1133">Transmembrane helix</keyword>
<keyword evidence="2" id="KW-0472">Membrane</keyword>
<dbReference type="PANTHER" id="PTHR37249">
    <property type="entry name" value="OS03G0206201 PROTEIN"/>
    <property type="match status" value="1"/>
</dbReference>
<gene>
    <name evidence="3" type="ORF">J5N97_015684</name>
</gene>
<reference evidence="3" key="1">
    <citation type="submission" date="2021-03" db="EMBL/GenBank/DDBJ databases">
        <authorList>
            <person name="Li Z."/>
            <person name="Yang C."/>
        </authorList>
    </citation>
    <scope>NUCLEOTIDE SEQUENCE</scope>
    <source>
        <strain evidence="3">Dzin_1.0</strain>
        <tissue evidence="3">Leaf</tissue>
    </source>
</reference>
<keyword evidence="4" id="KW-1185">Reference proteome</keyword>
<sequence>MASCITQTNSKLCGWESMAMGHLGVSVLTGFLVVLLIVTILHRTDSDVNNHDVLTCLTEDEYVTVMINRKLKEEGYKIETITNKRFLTNFMLEDYPRIDPVPSSKAAIHNGPIEHGTPLMPYIPQPTPPSIPSPRPGLP</sequence>
<keyword evidence="2" id="KW-0812">Transmembrane</keyword>
<proteinExistence type="predicted"/>
<evidence type="ECO:0000256" key="1">
    <source>
        <dbReference type="SAM" id="MobiDB-lite"/>
    </source>
</evidence>
<feature type="region of interest" description="Disordered" evidence="1">
    <location>
        <begin position="117"/>
        <end position="139"/>
    </location>
</feature>
<protein>
    <submittedName>
        <fullName evidence="3">Uncharacterized protein</fullName>
    </submittedName>
</protein>
<accession>A0A9D5CIU0</accession>
<dbReference type="OrthoDB" id="1938519at2759"/>
<feature type="transmembrane region" description="Helical" evidence="2">
    <location>
        <begin position="20"/>
        <end position="41"/>
    </location>
</feature>
<evidence type="ECO:0000313" key="4">
    <source>
        <dbReference type="Proteomes" id="UP001085076"/>
    </source>
</evidence>
<dbReference type="EMBL" id="JAGGNH010000004">
    <property type="protein sequence ID" value="KAJ0973719.1"/>
    <property type="molecule type" value="Genomic_DNA"/>
</dbReference>
<comment type="caution">
    <text evidence="3">The sequence shown here is derived from an EMBL/GenBank/DDBJ whole genome shotgun (WGS) entry which is preliminary data.</text>
</comment>
<dbReference type="PANTHER" id="PTHR37249:SF3">
    <property type="entry name" value="OS03G0206201 PROTEIN"/>
    <property type="match status" value="1"/>
</dbReference>
<evidence type="ECO:0000256" key="2">
    <source>
        <dbReference type="SAM" id="Phobius"/>
    </source>
</evidence>